<dbReference type="AlphaFoldDB" id="A0A1G7RF64"/>
<accession>A0A1G7RF64</accession>
<dbReference type="Proteomes" id="UP000199076">
    <property type="component" value="Unassembled WGS sequence"/>
</dbReference>
<proteinExistence type="predicted"/>
<keyword evidence="2" id="KW-1185">Reference proteome</keyword>
<sequence>MIGSRSKCDRCRDLSRLGTVERVRLLDGPDGERLCPKHHRLAWDELKGETDE</sequence>
<reference evidence="2" key="1">
    <citation type="submission" date="2016-10" db="EMBL/GenBank/DDBJ databases">
        <authorList>
            <person name="Varghese N."/>
            <person name="Submissions S."/>
        </authorList>
    </citation>
    <scope>NUCLEOTIDE SEQUENCE [LARGE SCALE GENOMIC DNA]</scope>
    <source>
        <strain evidence="2">IBRC-M 10760</strain>
    </source>
</reference>
<dbReference type="STRING" id="660518.SAMN05216218_11511"/>
<evidence type="ECO:0000313" key="2">
    <source>
        <dbReference type="Proteomes" id="UP000199076"/>
    </source>
</evidence>
<name>A0A1G7RF64_9EURY</name>
<organism evidence="1 2">
    <name type="scientific">Halorientalis regularis</name>
    <dbReference type="NCBI Taxonomy" id="660518"/>
    <lineage>
        <taxon>Archaea</taxon>
        <taxon>Methanobacteriati</taxon>
        <taxon>Methanobacteriota</taxon>
        <taxon>Stenosarchaea group</taxon>
        <taxon>Halobacteria</taxon>
        <taxon>Halobacteriales</taxon>
        <taxon>Haloarculaceae</taxon>
        <taxon>Halorientalis</taxon>
    </lineage>
</organism>
<gene>
    <name evidence="1" type="ORF">SAMN05216218_11511</name>
</gene>
<evidence type="ECO:0000313" key="1">
    <source>
        <dbReference type="EMBL" id="SDG09466.1"/>
    </source>
</evidence>
<dbReference type="EMBL" id="FNBK01000015">
    <property type="protein sequence ID" value="SDG09466.1"/>
    <property type="molecule type" value="Genomic_DNA"/>
</dbReference>
<protein>
    <submittedName>
        <fullName evidence="1">Uncharacterized protein</fullName>
    </submittedName>
</protein>